<dbReference type="GO" id="GO:0003676">
    <property type="term" value="F:nucleic acid binding"/>
    <property type="evidence" value="ECO:0007669"/>
    <property type="project" value="InterPro"/>
</dbReference>
<dbReference type="InterPro" id="IPR040151">
    <property type="entry name" value="Gfd2/YDR514C-like"/>
</dbReference>
<accession>A0A9N8ZAM8</accession>
<dbReference type="OrthoDB" id="5953249at2759"/>
<dbReference type="Gene3D" id="3.30.420.10">
    <property type="entry name" value="Ribonuclease H-like superfamily/Ribonuclease H"/>
    <property type="match status" value="1"/>
</dbReference>
<organism evidence="2 3">
    <name type="scientific">Ambispora gerdemannii</name>
    <dbReference type="NCBI Taxonomy" id="144530"/>
    <lineage>
        <taxon>Eukaryota</taxon>
        <taxon>Fungi</taxon>
        <taxon>Fungi incertae sedis</taxon>
        <taxon>Mucoromycota</taxon>
        <taxon>Glomeromycotina</taxon>
        <taxon>Glomeromycetes</taxon>
        <taxon>Archaeosporales</taxon>
        <taxon>Ambisporaceae</taxon>
        <taxon>Ambispora</taxon>
    </lineage>
</organism>
<protein>
    <submittedName>
        <fullName evidence="2">5732_t:CDS:1</fullName>
    </submittedName>
</protein>
<dbReference type="InterPro" id="IPR012337">
    <property type="entry name" value="RNaseH-like_sf"/>
</dbReference>
<sequence length="386" mass="44503">MSSETAETYFRFDYINKAWRKSAKDDAMIKNMSSFFNPINFFNRRAKTEFFLGTSQVDAKRYLLVSEQGVRDIRTDLEAHLSTPLTFFPVAQNTVYTNMESFYIENAIDYNKIEKEIKSFNKAADASAKLWNFLQALATARQMYREKKYFFLAVDVESYERDHSCILEVGWSIHDARKDLFMDRHFCVEKYRHLKNGRYVSDAKDRFMFGKTVWASLEKISEEFLRDITLDGENDDKIVVLVGHDINMDVKYLEAMGKHMKDAIATLTRFDTAEMNAARVGKPNDRVSLGRLLDEFKIENYCLHNAGNDAHFTLLLFLELCKLPNPITATKVVATSSIGSVRGKSSAREAIGRKTSLFVTSKAGCHFDVYLDVDIDEWMIVDSYVK</sequence>
<evidence type="ECO:0000259" key="1">
    <source>
        <dbReference type="Pfam" id="PF21762"/>
    </source>
</evidence>
<dbReference type="EMBL" id="CAJVPL010000301">
    <property type="protein sequence ID" value="CAG8480659.1"/>
    <property type="molecule type" value="Genomic_DNA"/>
</dbReference>
<dbReference type="PANTHER" id="PTHR28083:SF1">
    <property type="entry name" value="GOOD FOR FULL DBP5 ACTIVITY PROTEIN 2"/>
    <property type="match status" value="1"/>
</dbReference>
<dbReference type="InterPro" id="IPR036397">
    <property type="entry name" value="RNaseH_sf"/>
</dbReference>
<dbReference type="PANTHER" id="PTHR28083">
    <property type="entry name" value="GOOD FOR FULL DBP5 ACTIVITY PROTEIN 2"/>
    <property type="match status" value="1"/>
</dbReference>
<gene>
    <name evidence="2" type="ORF">AGERDE_LOCUS3216</name>
</gene>
<dbReference type="GO" id="GO:0005634">
    <property type="term" value="C:nucleus"/>
    <property type="evidence" value="ECO:0007669"/>
    <property type="project" value="TreeGrafter"/>
</dbReference>
<reference evidence="2" key="1">
    <citation type="submission" date="2021-06" db="EMBL/GenBank/DDBJ databases">
        <authorList>
            <person name="Kallberg Y."/>
            <person name="Tangrot J."/>
            <person name="Rosling A."/>
        </authorList>
    </citation>
    <scope>NUCLEOTIDE SEQUENCE</scope>
    <source>
        <strain evidence="2">MT106</strain>
    </source>
</reference>
<keyword evidence="3" id="KW-1185">Reference proteome</keyword>
<evidence type="ECO:0000313" key="3">
    <source>
        <dbReference type="Proteomes" id="UP000789831"/>
    </source>
</evidence>
<dbReference type="SUPFAM" id="SSF53098">
    <property type="entry name" value="Ribonuclease H-like"/>
    <property type="match status" value="1"/>
</dbReference>
<proteinExistence type="predicted"/>
<dbReference type="Proteomes" id="UP000789831">
    <property type="component" value="Unassembled WGS sequence"/>
</dbReference>
<dbReference type="AlphaFoldDB" id="A0A9N8ZAM8"/>
<comment type="caution">
    <text evidence="2">The sequence shown here is derived from an EMBL/GenBank/DDBJ whole genome shotgun (WGS) entry which is preliminary data.</text>
</comment>
<evidence type="ECO:0000313" key="2">
    <source>
        <dbReference type="EMBL" id="CAG8480659.1"/>
    </source>
</evidence>
<dbReference type="InterPro" id="IPR048519">
    <property type="entry name" value="Gfd2/YDR514C-like_C"/>
</dbReference>
<dbReference type="Pfam" id="PF21762">
    <property type="entry name" value="DEDDh_C"/>
    <property type="match status" value="1"/>
</dbReference>
<name>A0A9N8ZAM8_9GLOM</name>
<feature type="domain" description="Gfd2/YDR514C-like C-terminal" evidence="1">
    <location>
        <begin position="151"/>
        <end position="319"/>
    </location>
</feature>